<dbReference type="Proteomes" id="UP000077266">
    <property type="component" value="Unassembled WGS sequence"/>
</dbReference>
<protein>
    <recommendedName>
        <fullName evidence="5">GST N-terminal domain-containing protein</fullName>
    </recommendedName>
</protein>
<dbReference type="InterPro" id="IPR036282">
    <property type="entry name" value="Glutathione-S-Trfase_C_sf"/>
</dbReference>
<dbReference type="Pfam" id="PF13410">
    <property type="entry name" value="GST_C_2"/>
    <property type="match status" value="1"/>
</dbReference>
<dbReference type="InParanoid" id="A0A165PDC5"/>
<gene>
    <name evidence="3" type="ORF">EXIGLDRAFT_760237</name>
</gene>
<reference evidence="3 4" key="1">
    <citation type="journal article" date="2016" name="Mol. Biol. Evol.">
        <title>Comparative Genomics of Early-Diverging Mushroom-Forming Fungi Provides Insights into the Origins of Lignocellulose Decay Capabilities.</title>
        <authorList>
            <person name="Nagy L.G."/>
            <person name="Riley R."/>
            <person name="Tritt A."/>
            <person name="Adam C."/>
            <person name="Daum C."/>
            <person name="Floudas D."/>
            <person name="Sun H."/>
            <person name="Yadav J.S."/>
            <person name="Pangilinan J."/>
            <person name="Larsson K.H."/>
            <person name="Matsuura K."/>
            <person name="Barry K."/>
            <person name="Labutti K."/>
            <person name="Kuo R."/>
            <person name="Ohm R.A."/>
            <person name="Bhattacharya S.S."/>
            <person name="Shirouzu T."/>
            <person name="Yoshinaga Y."/>
            <person name="Martin F.M."/>
            <person name="Grigoriev I.V."/>
            <person name="Hibbett D.S."/>
        </authorList>
    </citation>
    <scope>NUCLEOTIDE SEQUENCE [LARGE SCALE GENOMIC DNA]</scope>
    <source>
        <strain evidence="3 4">HHB12029</strain>
    </source>
</reference>
<dbReference type="CDD" id="cd00299">
    <property type="entry name" value="GST_C_family"/>
    <property type="match status" value="1"/>
</dbReference>
<dbReference type="SUPFAM" id="SSF52833">
    <property type="entry name" value="Thioredoxin-like"/>
    <property type="match status" value="1"/>
</dbReference>
<name>A0A165PDC5_EXIGL</name>
<dbReference type="Gene3D" id="1.20.1050.10">
    <property type="match status" value="1"/>
</dbReference>
<dbReference type="InterPro" id="IPR004045">
    <property type="entry name" value="Glutathione_S-Trfase_N"/>
</dbReference>
<keyword evidence="4" id="KW-1185">Reference proteome</keyword>
<dbReference type="CDD" id="cd00570">
    <property type="entry name" value="GST_N_family"/>
    <property type="match status" value="1"/>
</dbReference>
<feature type="domain" description="GST C-terminal" evidence="2">
    <location>
        <begin position="160"/>
        <end position="314"/>
    </location>
</feature>
<proteinExistence type="predicted"/>
<evidence type="ECO:0008006" key="5">
    <source>
        <dbReference type="Google" id="ProtNLM"/>
    </source>
</evidence>
<evidence type="ECO:0000259" key="1">
    <source>
        <dbReference type="PROSITE" id="PS50404"/>
    </source>
</evidence>
<evidence type="ECO:0000313" key="3">
    <source>
        <dbReference type="EMBL" id="KZW02009.1"/>
    </source>
</evidence>
<dbReference type="AlphaFoldDB" id="A0A165PDC5"/>
<dbReference type="PROSITE" id="PS50404">
    <property type="entry name" value="GST_NTER"/>
    <property type="match status" value="1"/>
</dbReference>
<evidence type="ECO:0000259" key="2">
    <source>
        <dbReference type="PROSITE" id="PS50405"/>
    </source>
</evidence>
<dbReference type="Gene3D" id="3.40.30.10">
    <property type="entry name" value="Glutaredoxin"/>
    <property type="match status" value="1"/>
</dbReference>
<dbReference type="STRING" id="1314781.A0A165PDC5"/>
<dbReference type="SUPFAM" id="SSF47616">
    <property type="entry name" value="GST C-terminal domain-like"/>
    <property type="match status" value="1"/>
</dbReference>
<dbReference type="InterPro" id="IPR036249">
    <property type="entry name" value="Thioredoxin-like_sf"/>
</dbReference>
<feature type="domain" description="GST N-terminal" evidence="1">
    <location>
        <begin position="3"/>
        <end position="99"/>
    </location>
</feature>
<dbReference type="OrthoDB" id="412788at2759"/>
<organism evidence="3 4">
    <name type="scientific">Exidia glandulosa HHB12029</name>
    <dbReference type="NCBI Taxonomy" id="1314781"/>
    <lineage>
        <taxon>Eukaryota</taxon>
        <taxon>Fungi</taxon>
        <taxon>Dikarya</taxon>
        <taxon>Basidiomycota</taxon>
        <taxon>Agaricomycotina</taxon>
        <taxon>Agaricomycetes</taxon>
        <taxon>Auriculariales</taxon>
        <taxon>Exidiaceae</taxon>
        <taxon>Exidia</taxon>
    </lineage>
</organism>
<dbReference type="PROSITE" id="PS50405">
    <property type="entry name" value="GST_CTER"/>
    <property type="match status" value="1"/>
</dbReference>
<dbReference type="EMBL" id="KV425890">
    <property type="protein sequence ID" value="KZW02009.1"/>
    <property type="molecule type" value="Genomic_DNA"/>
</dbReference>
<accession>A0A165PDC5</accession>
<dbReference type="Pfam" id="PF13409">
    <property type="entry name" value="GST_N_2"/>
    <property type="match status" value="1"/>
</dbReference>
<evidence type="ECO:0000313" key="4">
    <source>
        <dbReference type="Proteomes" id="UP000077266"/>
    </source>
</evidence>
<sequence>MSSVAKLYYGKTSFWSAVVRMTIVEKGYGEDEIEFKLIDMVAGDNYKPEYLLINPFGTVPALVVPLEKSLAPDMEVKYKALTDSKPIVEFLDKSRSALSHTHTTSAAPAPVLTPATISHLNISSRLIDTIRGEPSVAAFVWSAKAESDLLAKAKSPLGTTVQSRYTKLQQILSDDETYVPKKVLPTLQERFTRLGAAAKAFEAVQIEASARTPEQQAAIDAHLAKYPELWEQGLPKILAVFEQEIVGPLALGDQVSLADMYLAVWLTRITKLSGGDGTPEGVDKIPGVGPKVKAYWAAIIERPSWKAVFGSGIF</sequence>
<dbReference type="InterPro" id="IPR010987">
    <property type="entry name" value="Glutathione-S-Trfase_C-like"/>
</dbReference>